<dbReference type="InterPro" id="IPR016166">
    <property type="entry name" value="FAD-bd_PCMH"/>
</dbReference>
<feature type="chain" id="PRO_5004085437" evidence="5">
    <location>
        <begin position="20"/>
        <end position="478"/>
    </location>
</feature>
<keyword evidence="5" id="KW-0732">Signal</keyword>
<dbReference type="InterPro" id="IPR016169">
    <property type="entry name" value="FAD-bd_PCMH_sub2"/>
</dbReference>
<keyword evidence="3" id="KW-0274">FAD</keyword>
<dbReference type="Proteomes" id="UP000012174">
    <property type="component" value="Unassembled WGS sequence"/>
</dbReference>
<evidence type="ECO:0000256" key="2">
    <source>
        <dbReference type="ARBA" id="ARBA00022630"/>
    </source>
</evidence>
<dbReference type="InterPro" id="IPR036318">
    <property type="entry name" value="FAD-bd_PCMH-like_sf"/>
</dbReference>
<name>M7T8H0_EUTLA</name>
<keyword evidence="8" id="KW-1185">Reference proteome</keyword>
<dbReference type="EMBL" id="KB707329">
    <property type="protein sequence ID" value="EMR62955.1"/>
    <property type="molecule type" value="Genomic_DNA"/>
</dbReference>
<dbReference type="GO" id="GO:0016491">
    <property type="term" value="F:oxidoreductase activity"/>
    <property type="evidence" value="ECO:0007669"/>
    <property type="project" value="UniProtKB-KW"/>
</dbReference>
<evidence type="ECO:0000313" key="7">
    <source>
        <dbReference type="EMBL" id="EMR62955.1"/>
    </source>
</evidence>
<dbReference type="KEGG" id="ela:UCREL1_10096"/>
<organism evidence="7 8">
    <name type="scientific">Eutypa lata (strain UCR-EL1)</name>
    <name type="common">Grapevine dieback disease fungus</name>
    <name type="synonym">Eutypa armeniacae</name>
    <dbReference type="NCBI Taxonomy" id="1287681"/>
    <lineage>
        <taxon>Eukaryota</taxon>
        <taxon>Fungi</taxon>
        <taxon>Dikarya</taxon>
        <taxon>Ascomycota</taxon>
        <taxon>Pezizomycotina</taxon>
        <taxon>Sordariomycetes</taxon>
        <taxon>Xylariomycetidae</taxon>
        <taxon>Xylariales</taxon>
        <taxon>Diatrypaceae</taxon>
        <taxon>Eutypa</taxon>
    </lineage>
</organism>
<comment type="similarity">
    <text evidence="1">Belongs to the oxygen-dependent FAD-linked oxidoreductase family.</text>
</comment>
<sequence>MVDPRLLAILSFVLLNAAALLLQDDLGTSGSVQTFPTIAYSSLEELTATLVSEASMAESAAAAAADATAAICNTLAAQLRGAVTAQNSTAYEALRDQPWSPTCWLPAACFVQPKSTADVASILKTVKEKGSKFAVRAGGHNPNPGVNGVNSPGVVIDLRNLTSMSLDGDGVLHVGSGAKWGEIYTYLEEHGRVAIGGRQKDVGVGGYMLGGGMPAFPNLHGLAVDSLKGAEVVLAGSSIVTASSKENPDLLRALKGGGANFGIVTRYDIQTYPLIQTQYTVNVYNATDYVNILNATANLQEAMEKDPKIGAFINTQGPMVAVGLFYAEWTEERPKAFDEFFNLGSLLQAVVPTTNGTVKSVGYTIQPLSTTAIQAGHAGDGNTMGIQDVPQSEWSDAADDAEAEQVLDELTEGMKKLASEQGQLLDFIFMNDASSKQQVLAGYGTENLKKLQRVAAKYDPERVFQKLQNDGFLLRKIA</sequence>
<dbReference type="AlphaFoldDB" id="M7T8H0"/>
<dbReference type="OrthoDB" id="2151789at2759"/>
<accession>M7T8H0</accession>
<keyword evidence="4" id="KW-0560">Oxidoreductase</keyword>
<gene>
    <name evidence="7" type="ORF">UCREL1_10096</name>
</gene>
<protein>
    <submittedName>
        <fullName evidence="7">Putative fad linked oxidase-like protein</fullName>
    </submittedName>
</protein>
<evidence type="ECO:0000313" key="8">
    <source>
        <dbReference type="Proteomes" id="UP000012174"/>
    </source>
</evidence>
<evidence type="ECO:0000256" key="1">
    <source>
        <dbReference type="ARBA" id="ARBA00005466"/>
    </source>
</evidence>
<dbReference type="PANTHER" id="PTHR42973">
    <property type="entry name" value="BINDING OXIDOREDUCTASE, PUTATIVE (AFU_ORTHOLOGUE AFUA_1G17690)-RELATED"/>
    <property type="match status" value="1"/>
</dbReference>
<evidence type="ECO:0000256" key="3">
    <source>
        <dbReference type="ARBA" id="ARBA00022827"/>
    </source>
</evidence>
<dbReference type="PANTHER" id="PTHR42973:SF54">
    <property type="entry name" value="FAD-BINDING PCMH-TYPE DOMAIN-CONTAINING PROTEIN"/>
    <property type="match status" value="1"/>
</dbReference>
<dbReference type="SUPFAM" id="SSF56176">
    <property type="entry name" value="FAD-binding/transporter-associated domain-like"/>
    <property type="match status" value="1"/>
</dbReference>
<proteinExistence type="inferred from homology"/>
<dbReference type="OMA" id="HHEFRTM"/>
<dbReference type="GO" id="GO:0071949">
    <property type="term" value="F:FAD binding"/>
    <property type="evidence" value="ECO:0007669"/>
    <property type="project" value="InterPro"/>
</dbReference>
<evidence type="ECO:0000259" key="6">
    <source>
        <dbReference type="PROSITE" id="PS51387"/>
    </source>
</evidence>
<dbReference type="Gene3D" id="3.30.465.10">
    <property type="match status" value="1"/>
</dbReference>
<keyword evidence="2" id="KW-0285">Flavoprotein</keyword>
<dbReference type="Pfam" id="PF01565">
    <property type="entry name" value="FAD_binding_4"/>
    <property type="match status" value="1"/>
</dbReference>
<dbReference type="STRING" id="1287681.M7T8H0"/>
<evidence type="ECO:0000256" key="4">
    <source>
        <dbReference type="ARBA" id="ARBA00023002"/>
    </source>
</evidence>
<dbReference type="InterPro" id="IPR006094">
    <property type="entry name" value="Oxid_FAD_bind_N"/>
</dbReference>
<dbReference type="PROSITE" id="PS51387">
    <property type="entry name" value="FAD_PCMH"/>
    <property type="match status" value="1"/>
</dbReference>
<dbReference type="HOGENOM" id="CLU_018354_1_2_1"/>
<dbReference type="eggNOG" id="KOG1231">
    <property type="taxonomic scope" value="Eukaryota"/>
</dbReference>
<dbReference type="InterPro" id="IPR050416">
    <property type="entry name" value="FAD-linked_Oxidoreductase"/>
</dbReference>
<evidence type="ECO:0000256" key="5">
    <source>
        <dbReference type="SAM" id="SignalP"/>
    </source>
</evidence>
<feature type="signal peptide" evidence="5">
    <location>
        <begin position="1"/>
        <end position="19"/>
    </location>
</feature>
<feature type="domain" description="FAD-binding PCMH-type" evidence="6">
    <location>
        <begin position="103"/>
        <end position="274"/>
    </location>
</feature>
<reference evidence="8" key="1">
    <citation type="journal article" date="2013" name="Genome Announc.">
        <title>Draft genome sequence of the grapevine dieback fungus Eutypa lata UCR-EL1.</title>
        <authorList>
            <person name="Blanco-Ulate B."/>
            <person name="Rolshausen P.E."/>
            <person name="Cantu D."/>
        </authorList>
    </citation>
    <scope>NUCLEOTIDE SEQUENCE [LARGE SCALE GENOMIC DNA]</scope>
    <source>
        <strain evidence="8">UCR-EL1</strain>
    </source>
</reference>